<dbReference type="RefSeq" id="XP_030519881.2">
    <property type="nucleotide sequence ID" value="XM_030664021.2"/>
</dbReference>
<name>A0A8B8NBR3_9MYRT</name>
<evidence type="ECO:0000256" key="8">
    <source>
        <dbReference type="ARBA" id="ARBA00023136"/>
    </source>
</evidence>
<keyword evidence="9" id="KW-0675">Receptor</keyword>
<organism evidence="11 12">
    <name type="scientific">Rhodamnia argentea</name>
    <dbReference type="NCBI Taxonomy" id="178133"/>
    <lineage>
        <taxon>Eukaryota</taxon>
        <taxon>Viridiplantae</taxon>
        <taxon>Streptophyta</taxon>
        <taxon>Embryophyta</taxon>
        <taxon>Tracheophyta</taxon>
        <taxon>Spermatophyta</taxon>
        <taxon>Magnoliopsida</taxon>
        <taxon>eudicotyledons</taxon>
        <taxon>Gunneridae</taxon>
        <taxon>Pentapetalae</taxon>
        <taxon>rosids</taxon>
        <taxon>malvids</taxon>
        <taxon>Myrtales</taxon>
        <taxon>Myrtaceae</taxon>
        <taxon>Myrtoideae</taxon>
        <taxon>Myrteae</taxon>
        <taxon>Australasian group</taxon>
        <taxon>Rhodamnia</taxon>
    </lineage>
</organism>
<dbReference type="SUPFAM" id="SSF52058">
    <property type="entry name" value="L domain-like"/>
    <property type="match status" value="1"/>
</dbReference>
<dbReference type="PANTHER" id="PTHR27004:SF447">
    <property type="entry name" value="RECEPTOR LIKE PROTEIN 30-LIKE"/>
    <property type="match status" value="1"/>
</dbReference>
<dbReference type="Gene3D" id="3.80.10.10">
    <property type="entry name" value="Ribonuclease Inhibitor"/>
    <property type="match status" value="1"/>
</dbReference>
<dbReference type="InterPro" id="IPR032675">
    <property type="entry name" value="LRR_dom_sf"/>
</dbReference>
<dbReference type="KEGG" id="rarg:115733363"/>
<keyword evidence="5" id="KW-0812">Transmembrane</keyword>
<evidence type="ECO:0000256" key="2">
    <source>
        <dbReference type="ARBA" id="ARBA00009592"/>
    </source>
</evidence>
<evidence type="ECO:0000256" key="4">
    <source>
        <dbReference type="ARBA" id="ARBA00022614"/>
    </source>
</evidence>
<evidence type="ECO:0000313" key="11">
    <source>
        <dbReference type="Proteomes" id="UP000827889"/>
    </source>
</evidence>
<proteinExistence type="inferred from homology"/>
<evidence type="ECO:0000256" key="7">
    <source>
        <dbReference type="ARBA" id="ARBA00022989"/>
    </source>
</evidence>
<dbReference type="Pfam" id="PF00560">
    <property type="entry name" value="LRR_1"/>
    <property type="match status" value="4"/>
</dbReference>
<keyword evidence="7" id="KW-1133">Transmembrane helix</keyword>
<reference evidence="12" key="1">
    <citation type="submission" date="2025-08" db="UniProtKB">
        <authorList>
            <consortium name="RefSeq"/>
        </authorList>
    </citation>
    <scope>IDENTIFICATION</scope>
    <source>
        <tissue evidence="12">Leaf</tissue>
    </source>
</reference>
<sequence length="327" mass="36201">MSQNIHSLAVLNLGKNKLEGSIPQAYPNGCALNVIELAKNRLQGPVSRSLANCTMLEYLNLGHNQILDGFPSWLSELTNLKVIILKSNNFHGPIKPPQSQFNFSNLHVMDLSDNSFNGELPSKLLQSFHAMKVVAAQDQLEYLNTSANIPWSLYSLEGYFDYAMKLMNKGIEREYPKVPYALMVIDLSKNKFEGCIPNVIGDLTSLLLLNVLNNILTGSIVVSLAYLTSLESLDLSRNKPSGKIPQQLAQLTFLSSFNVSHNQLLGPIPQGSQFNTFAIDSFAMNGGHTEVLCQKNAPQLGITYHSHHLARKKSAKSLHLTWIGHLC</sequence>
<accession>A0A8B8NBR3</accession>
<dbReference type="GO" id="GO:0005886">
    <property type="term" value="C:plasma membrane"/>
    <property type="evidence" value="ECO:0007669"/>
    <property type="project" value="UniProtKB-SubCell"/>
</dbReference>
<gene>
    <name evidence="12" type="primary">LOC115733363</name>
</gene>
<keyword evidence="8" id="KW-0472">Membrane</keyword>
<protein>
    <submittedName>
        <fullName evidence="12">Receptor-like protein 9DC3</fullName>
    </submittedName>
</protein>
<keyword evidence="11" id="KW-1185">Reference proteome</keyword>
<comment type="subcellular location">
    <subcellularLocation>
        <location evidence="1">Cell membrane</location>
        <topology evidence="1">Single-pass type I membrane protein</topology>
    </subcellularLocation>
</comment>
<evidence type="ECO:0000256" key="9">
    <source>
        <dbReference type="ARBA" id="ARBA00023170"/>
    </source>
</evidence>
<evidence type="ECO:0000256" key="1">
    <source>
        <dbReference type="ARBA" id="ARBA00004251"/>
    </source>
</evidence>
<evidence type="ECO:0000256" key="3">
    <source>
        <dbReference type="ARBA" id="ARBA00022475"/>
    </source>
</evidence>
<dbReference type="AlphaFoldDB" id="A0A8B8NBR3"/>
<keyword evidence="6" id="KW-0677">Repeat</keyword>
<evidence type="ECO:0000256" key="6">
    <source>
        <dbReference type="ARBA" id="ARBA00022737"/>
    </source>
</evidence>
<keyword evidence="4" id="KW-0433">Leucine-rich repeat</keyword>
<dbReference type="GeneID" id="115733363"/>
<dbReference type="InterPro" id="IPR001611">
    <property type="entry name" value="Leu-rich_rpt"/>
</dbReference>
<keyword evidence="10" id="KW-0325">Glycoprotein</keyword>
<evidence type="ECO:0000256" key="10">
    <source>
        <dbReference type="ARBA" id="ARBA00023180"/>
    </source>
</evidence>
<evidence type="ECO:0000313" key="12">
    <source>
        <dbReference type="RefSeq" id="XP_030519881.2"/>
    </source>
</evidence>
<evidence type="ECO:0000256" key="5">
    <source>
        <dbReference type="ARBA" id="ARBA00022692"/>
    </source>
</evidence>
<dbReference type="PANTHER" id="PTHR27004">
    <property type="entry name" value="RECEPTOR-LIKE PROTEIN 12 ISOFORM X1"/>
    <property type="match status" value="1"/>
</dbReference>
<keyword evidence="3" id="KW-1003">Cell membrane</keyword>
<comment type="similarity">
    <text evidence="2">Belongs to the RLP family.</text>
</comment>
<dbReference type="Proteomes" id="UP000827889">
    <property type="component" value="Chromosome 3"/>
</dbReference>